<evidence type="ECO:0000313" key="3">
    <source>
        <dbReference type="Proteomes" id="UP000221860"/>
    </source>
</evidence>
<accession>A0A2G1MF54</accession>
<proteinExistence type="predicted"/>
<sequence>MKRIILAGALALLAAPAAAQEVIASYYAYLSPQDLRNSRGIRLADIGAILQQDRANFHRFGLRDGMDEHDPLFASSATRARIPELYARGPGAPGYIVDLLRRGETRFVHVRIIGRGGRPDYIEVYEGAG</sequence>
<dbReference type="OrthoDB" id="8453064at2"/>
<dbReference type="Proteomes" id="UP000221860">
    <property type="component" value="Unassembled WGS sequence"/>
</dbReference>
<dbReference type="AlphaFoldDB" id="A0A2G1MF54"/>
<evidence type="ECO:0000313" key="2">
    <source>
        <dbReference type="EMBL" id="PHP27327.1"/>
    </source>
</evidence>
<dbReference type="EMBL" id="NQWH01000016">
    <property type="protein sequence ID" value="PHP27327.1"/>
    <property type="molecule type" value="Genomic_DNA"/>
</dbReference>
<keyword evidence="1" id="KW-0732">Signal</keyword>
<keyword evidence="3" id="KW-1185">Reference proteome</keyword>
<name>A0A2G1MF54_9RHOB</name>
<protein>
    <submittedName>
        <fullName evidence="2">Uncharacterized protein</fullName>
    </submittedName>
</protein>
<organism evidence="2 3">
    <name type="scientific">Limimaricola cinnabarinus</name>
    <dbReference type="NCBI Taxonomy" id="1125964"/>
    <lineage>
        <taxon>Bacteria</taxon>
        <taxon>Pseudomonadati</taxon>
        <taxon>Pseudomonadota</taxon>
        <taxon>Alphaproteobacteria</taxon>
        <taxon>Rhodobacterales</taxon>
        <taxon>Paracoccaceae</taxon>
        <taxon>Limimaricola</taxon>
    </lineage>
</organism>
<gene>
    <name evidence="2" type="ORF">CJ301_11420</name>
</gene>
<feature type="signal peptide" evidence="1">
    <location>
        <begin position="1"/>
        <end position="19"/>
    </location>
</feature>
<comment type="caution">
    <text evidence="2">The sequence shown here is derived from an EMBL/GenBank/DDBJ whole genome shotgun (WGS) entry which is preliminary data.</text>
</comment>
<reference evidence="2 3" key="1">
    <citation type="submission" date="2017-08" db="EMBL/GenBank/DDBJ databases">
        <title>Draft Genome Sequence of Loktanella cinnabarina Strain XM1, Isolated from Coastal Surface Water.</title>
        <authorList>
            <person name="Ma R."/>
            <person name="Wang J."/>
            <person name="Wang Q."/>
            <person name="Ma Z."/>
            <person name="Li J."/>
            <person name="Chen L."/>
        </authorList>
    </citation>
    <scope>NUCLEOTIDE SEQUENCE [LARGE SCALE GENOMIC DNA]</scope>
    <source>
        <strain evidence="2 3">XM1</strain>
    </source>
</reference>
<feature type="chain" id="PRO_5013558401" evidence="1">
    <location>
        <begin position="20"/>
        <end position="129"/>
    </location>
</feature>
<evidence type="ECO:0000256" key="1">
    <source>
        <dbReference type="SAM" id="SignalP"/>
    </source>
</evidence>